<geneLocation type="plasmid" evidence="1 2">
    <name>unnamed</name>
</geneLocation>
<evidence type="ECO:0000313" key="1">
    <source>
        <dbReference type="EMBL" id="QUD90967.1"/>
    </source>
</evidence>
<dbReference type="KEGG" id="caul:KCG34_25360"/>
<keyword evidence="1" id="KW-0614">Plasmid</keyword>
<reference evidence="1" key="1">
    <citation type="submission" date="2021-04" db="EMBL/GenBank/DDBJ databases">
        <title>The complete genome sequence of Caulobacter sp. S6.</title>
        <authorList>
            <person name="Tang Y."/>
            <person name="Ouyang W."/>
            <person name="Liu Q."/>
            <person name="Huang B."/>
            <person name="Guo Z."/>
            <person name="Lei P."/>
        </authorList>
    </citation>
    <scope>NUCLEOTIDE SEQUENCE</scope>
    <source>
        <strain evidence="1">S6</strain>
        <plasmid evidence="1">unnamed</plasmid>
    </source>
</reference>
<name>A0A975G5J4_9CAUL</name>
<dbReference type="AlphaFoldDB" id="A0A975G5J4"/>
<protein>
    <submittedName>
        <fullName evidence="1">Uncharacterized protein</fullName>
    </submittedName>
</protein>
<dbReference type="RefSeq" id="WP_211941013.1">
    <property type="nucleotide sequence ID" value="NZ_CP073079.1"/>
</dbReference>
<dbReference type="Proteomes" id="UP000676409">
    <property type="component" value="Plasmid unnamed"/>
</dbReference>
<keyword evidence="2" id="KW-1185">Reference proteome</keyword>
<proteinExistence type="predicted"/>
<accession>A0A975G5J4</accession>
<gene>
    <name evidence="1" type="ORF">KCG34_25360</name>
</gene>
<evidence type="ECO:0000313" key="2">
    <source>
        <dbReference type="Proteomes" id="UP000676409"/>
    </source>
</evidence>
<sequence>MSETQPPSTLQRPAEKLISRFGLWQVKDHTIRTYLEKGFSLGICCRACPRTIEWTPPELLRRFGDRLDLPLKDLVPRLSCTGEDGCGSHDIAVFPHLYDGSWTWPPKA</sequence>
<dbReference type="EMBL" id="CP073079">
    <property type="protein sequence ID" value="QUD90967.1"/>
    <property type="molecule type" value="Genomic_DNA"/>
</dbReference>
<organism evidence="1 2">
    <name type="scientific">Phenylobacterium montanum</name>
    <dbReference type="NCBI Taxonomy" id="2823693"/>
    <lineage>
        <taxon>Bacteria</taxon>
        <taxon>Pseudomonadati</taxon>
        <taxon>Pseudomonadota</taxon>
        <taxon>Alphaproteobacteria</taxon>
        <taxon>Caulobacterales</taxon>
        <taxon>Caulobacteraceae</taxon>
        <taxon>Phenylobacterium</taxon>
    </lineage>
</organism>